<evidence type="ECO:0000313" key="2">
    <source>
        <dbReference type="Proteomes" id="UP001153714"/>
    </source>
</evidence>
<reference evidence="1" key="1">
    <citation type="submission" date="2021-12" db="EMBL/GenBank/DDBJ databases">
        <authorList>
            <person name="King R."/>
        </authorList>
    </citation>
    <scope>NUCLEOTIDE SEQUENCE</scope>
</reference>
<dbReference type="AlphaFoldDB" id="A0A9N9WAU9"/>
<gene>
    <name evidence="1" type="ORF">DIATSA_LOCUS5304</name>
</gene>
<dbReference type="Proteomes" id="UP001153714">
    <property type="component" value="Chromosome 17"/>
</dbReference>
<keyword evidence="2" id="KW-1185">Reference proteome</keyword>
<accession>A0A9N9WAU9</accession>
<dbReference type="EMBL" id="OU893348">
    <property type="protein sequence ID" value="CAG9787421.1"/>
    <property type="molecule type" value="Genomic_DNA"/>
</dbReference>
<name>A0A9N9WAU9_9NEOP</name>
<sequence length="113" mass="13157">MLKDVQESYCHHQHEALLAHYQIEEFISETVKSHKGEIREALTLVLQALKMCDNTPPMLAAALERWARALSMALIDQRDLSQLLFLIHHLFRWVIFLKKEHRKALEGLSLDKG</sequence>
<dbReference type="OrthoDB" id="75419at2759"/>
<evidence type="ECO:0000313" key="1">
    <source>
        <dbReference type="EMBL" id="CAG9787421.1"/>
    </source>
</evidence>
<reference evidence="1" key="2">
    <citation type="submission" date="2022-10" db="EMBL/GenBank/DDBJ databases">
        <authorList>
            <consortium name="ENA_rothamsted_submissions"/>
            <consortium name="culmorum"/>
            <person name="King R."/>
        </authorList>
    </citation>
    <scope>NUCLEOTIDE SEQUENCE</scope>
</reference>
<organism evidence="1 2">
    <name type="scientific">Diatraea saccharalis</name>
    <name type="common">sugarcane borer</name>
    <dbReference type="NCBI Taxonomy" id="40085"/>
    <lineage>
        <taxon>Eukaryota</taxon>
        <taxon>Metazoa</taxon>
        <taxon>Ecdysozoa</taxon>
        <taxon>Arthropoda</taxon>
        <taxon>Hexapoda</taxon>
        <taxon>Insecta</taxon>
        <taxon>Pterygota</taxon>
        <taxon>Neoptera</taxon>
        <taxon>Endopterygota</taxon>
        <taxon>Lepidoptera</taxon>
        <taxon>Glossata</taxon>
        <taxon>Ditrysia</taxon>
        <taxon>Pyraloidea</taxon>
        <taxon>Crambidae</taxon>
        <taxon>Crambinae</taxon>
        <taxon>Diatraea</taxon>
    </lineage>
</organism>
<proteinExistence type="predicted"/>
<protein>
    <submittedName>
        <fullName evidence="1">Uncharacterized protein</fullName>
    </submittedName>
</protein>